<feature type="non-terminal residue" evidence="2">
    <location>
        <position position="64"/>
    </location>
</feature>
<evidence type="ECO:0000256" key="1">
    <source>
        <dbReference type="SAM" id="MobiDB-lite"/>
    </source>
</evidence>
<accession>A0A5J4UJC8</accession>
<proteinExistence type="predicted"/>
<reference evidence="2 3" key="1">
    <citation type="submission" date="2019-03" db="EMBL/GenBank/DDBJ databases">
        <title>Single cell metagenomics reveals metabolic interactions within the superorganism composed of flagellate Streblomastix strix and complex community of Bacteroidetes bacteria on its surface.</title>
        <authorList>
            <person name="Treitli S.C."/>
            <person name="Kolisko M."/>
            <person name="Husnik F."/>
            <person name="Keeling P."/>
            <person name="Hampl V."/>
        </authorList>
    </citation>
    <scope>NUCLEOTIDE SEQUENCE [LARGE SCALE GENOMIC DNA]</scope>
    <source>
        <strain evidence="2">ST1C</strain>
    </source>
</reference>
<dbReference type="AlphaFoldDB" id="A0A5J4UJC8"/>
<evidence type="ECO:0000313" key="2">
    <source>
        <dbReference type="EMBL" id="KAA6370659.1"/>
    </source>
</evidence>
<name>A0A5J4UJC8_9EUKA</name>
<feature type="region of interest" description="Disordered" evidence="1">
    <location>
        <begin position="1"/>
        <end position="64"/>
    </location>
</feature>
<gene>
    <name evidence="2" type="ORF">EZS28_033812</name>
</gene>
<evidence type="ECO:0000313" key="3">
    <source>
        <dbReference type="Proteomes" id="UP000324800"/>
    </source>
</evidence>
<organism evidence="2 3">
    <name type="scientific">Streblomastix strix</name>
    <dbReference type="NCBI Taxonomy" id="222440"/>
    <lineage>
        <taxon>Eukaryota</taxon>
        <taxon>Metamonada</taxon>
        <taxon>Preaxostyla</taxon>
        <taxon>Oxymonadida</taxon>
        <taxon>Streblomastigidae</taxon>
        <taxon>Streblomastix</taxon>
    </lineage>
</organism>
<dbReference type="EMBL" id="SNRW01015177">
    <property type="protein sequence ID" value="KAA6370659.1"/>
    <property type="molecule type" value="Genomic_DNA"/>
</dbReference>
<sequence>MSGSQTNPPSDPSKNFQQHQMDKNDSFESVKILASNSHGSYGLGPLLTPVSTQSANSPASQDSL</sequence>
<feature type="compositionally biased region" description="Polar residues" evidence="1">
    <location>
        <begin position="1"/>
        <end position="19"/>
    </location>
</feature>
<dbReference type="Proteomes" id="UP000324800">
    <property type="component" value="Unassembled WGS sequence"/>
</dbReference>
<protein>
    <submittedName>
        <fullName evidence="2">Uncharacterized protein</fullName>
    </submittedName>
</protein>
<comment type="caution">
    <text evidence="2">The sequence shown here is derived from an EMBL/GenBank/DDBJ whole genome shotgun (WGS) entry which is preliminary data.</text>
</comment>
<feature type="compositionally biased region" description="Polar residues" evidence="1">
    <location>
        <begin position="49"/>
        <end position="64"/>
    </location>
</feature>